<dbReference type="Proteomes" id="UP000222788">
    <property type="component" value="Unassembled WGS sequence"/>
</dbReference>
<accession>A0A2C5WRA6</accession>
<evidence type="ECO:0000256" key="1">
    <source>
        <dbReference type="SAM" id="MobiDB-lite"/>
    </source>
</evidence>
<sequence length="132" mass="14926">MLDPEDDLMVHPLINEDPDTEMQPALTETPEVPLIDTEEEAKGTVMSEETAQRLEELSSQKAGKRHMHKEPIKSTKVLKKACVMLAGLDQSRSKEHIPVPRTYQDAVNDPDWGEMWMESIKAELMALITNNT</sequence>
<dbReference type="EMBL" id="APWK03000294">
    <property type="protein sequence ID" value="PHH49077.1"/>
    <property type="molecule type" value="Genomic_DNA"/>
</dbReference>
<proteinExistence type="predicted"/>
<comment type="caution">
    <text evidence="2">The sequence shown here is derived from an EMBL/GenBank/DDBJ whole genome shotgun (WGS) entry which is preliminary data.</text>
</comment>
<keyword evidence="3" id="KW-1185">Reference proteome</keyword>
<protein>
    <submittedName>
        <fullName evidence="2">Uncharacterized protein</fullName>
    </submittedName>
</protein>
<evidence type="ECO:0000313" key="3">
    <source>
        <dbReference type="Proteomes" id="UP000222788"/>
    </source>
</evidence>
<feature type="region of interest" description="Disordered" evidence="1">
    <location>
        <begin position="1"/>
        <end position="72"/>
    </location>
</feature>
<reference evidence="2 3" key="2">
    <citation type="journal article" date="2013" name="IMA Fungus">
        <title>IMA Genome-F 1: Ceratocystis fimbriata: Draft nuclear genome sequence for the plant pathogen, Ceratocystis fimbriata.</title>
        <authorList>
            <person name="Wilken P.M."/>
            <person name="Steenkamp E.T."/>
            <person name="Wingfield M.J."/>
            <person name="de Beer Z.W."/>
            <person name="Wingfield B.D."/>
        </authorList>
    </citation>
    <scope>NUCLEOTIDE SEQUENCE [LARGE SCALE GENOMIC DNA]</scope>
    <source>
        <strain evidence="2 3">CBS 114723</strain>
    </source>
</reference>
<name>A0A2C5WRA6_9PEZI</name>
<organism evidence="2 3">
    <name type="scientific">Ceratocystis fimbriata CBS 114723</name>
    <dbReference type="NCBI Taxonomy" id="1035309"/>
    <lineage>
        <taxon>Eukaryota</taxon>
        <taxon>Fungi</taxon>
        <taxon>Dikarya</taxon>
        <taxon>Ascomycota</taxon>
        <taxon>Pezizomycotina</taxon>
        <taxon>Sordariomycetes</taxon>
        <taxon>Hypocreomycetidae</taxon>
        <taxon>Microascales</taxon>
        <taxon>Ceratocystidaceae</taxon>
        <taxon>Ceratocystis</taxon>
    </lineage>
</organism>
<dbReference type="AlphaFoldDB" id="A0A2C5WRA6"/>
<reference evidence="2 3" key="1">
    <citation type="journal article" date="2013" name="Fungal Biol.">
        <title>Analysis of microsatellite markers in the genome of the plant pathogen Ceratocystis fimbriata.</title>
        <authorList>
            <person name="Simpson M.C."/>
            <person name="Wilken P.M."/>
            <person name="Coetzee M.P."/>
            <person name="Wingfield M.J."/>
            <person name="Wingfield B.D."/>
        </authorList>
    </citation>
    <scope>NUCLEOTIDE SEQUENCE [LARGE SCALE GENOMIC DNA]</scope>
    <source>
        <strain evidence="2 3">CBS 114723</strain>
    </source>
</reference>
<gene>
    <name evidence="2" type="ORF">CFIMG_007986RA00001</name>
</gene>
<evidence type="ECO:0000313" key="2">
    <source>
        <dbReference type="EMBL" id="PHH49077.1"/>
    </source>
</evidence>
<dbReference type="OrthoDB" id="5017987at2759"/>